<dbReference type="PANTHER" id="PTHR30537:SF5">
    <property type="entry name" value="HTH-TYPE TRANSCRIPTIONAL ACTIVATOR TTDR-RELATED"/>
    <property type="match status" value="1"/>
</dbReference>
<dbReference type="Proteomes" id="UP000198862">
    <property type="component" value="Unassembled WGS sequence"/>
</dbReference>
<reference evidence="6 7" key="1">
    <citation type="submission" date="2016-10" db="EMBL/GenBank/DDBJ databases">
        <authorList>
            <person name="de Groot N.N."/>
        </authorList>
    </citation>
    <scope>NUCLEOTIDE SEQUENCE [LARGE SCALE GENOMIC DNA]</scope>
    <source>
        <strain evidence="6 7">DSM 6059</strain>
    </source>
</reference>
<dbReference type="Gene3D" id="3.40.190.290">
    <property type="match status" value="1"/>
</dbReference>
<dbReference type="EMBL" id="FOLO01000026">
    <property type="protein sequence ID" value="SFC98721.1"/>
    <property type="molecule type" value="Genomic_DNA"/>
</dbReference>
<dbReference type="STRING" id="1123010.SAMN02745724_03124"/>
<comment type="similarity">
    <text evidence="1">Belongs to the LysR transcriptional regulatory family.</text>
</comment>
<keyword evidence="7" id="KW-1185">Reference proteome</keyword>
<evidence type="ECO:0000313" key="6">
    <source>
        <dbReference type="EMBL" id="SFC98721.1"/>
    </source>
</evidence>
<dbReference type="OrthoDB" id="9786526at2"/>
<accession>A0A1I1NM26</accession>
<dbReference type="SUPFAM" id="SSF53850">
    <property type="entry name" value="Periplasmic binding protein-like II"/>
    <property type="match status" value="1"/>
</dbReference>
<dbReference type="PROSITE" id="PS50931">
    <property type="entry name" value="HTH_LYSR"/>
    <property type="match status" value="1"/>
</dbReference>
<dbReference type="InterPro" id="IPR000847">
    <property type="entry name" value="LysR_HTH_N"/>
</dbReference>
<dbReference type="InterPro" id="IPR005119">
    <property type="entry name" value="LysR_subst-bd"/>
</dbReference>
<gene>
    <name evidence="6" type="ORF">SAMN02745724_03124</name>
</gene>
<proteinExistence type="inferred from homology"/>
<dbReference type="FunFam" id="1.10.10.10:FF:000001">
    <property type="entry name" value="LysR family transcriptional regulator"/>
    <property type="match status" value="1"/>
</dbReference>
<dbReference type="InterPro" id="IPR036388">
    <property type="entry name" value="WH-like_DNA-bd_sf"/>
</dbReference>
<dbReference type="Gene3D" id="1.10.10.10">
    <property type="entry name" value="Winged helix-like DNA-binding domain superfamily/Winged helix DNA-binding domain"/>
    <property type="match status" value="1"/>
</dbReference>
<name>A0A1I1NM26_9GAMM</name>
<evidence type="ECO:0000313" key="7">
    <source>
        <dbReference type="Proteomes" id="UP000198862"/>
    </source>
</evidence>
<dbReference type="Pfam" id="PF00126">
    <property type="entry name" value="HTH_1"/>
    <property type="match status" value="1"/>
</dbReference>
<dbReference type="AlphaFoldDB" id="A0A1I1NM26"/>
<dbReference type="RefSeq" id="WP_091986138.1">
    <property type="nucleotide sequence ID" value="NZ_FOLO01000026.1"/>
</dbReference>
<keyword evidence="2" id="KW-0805">Transcription regulation</keyword>
<keyword evidence="4" id="KW-0804">Transcription</keyword>
<dbReference type="GO" id="GO:0003700">
    <property type="term" value="F:DNA-binding transcription factor activity"/>
    <property type="evidence" value="ECO:0007669"/>
    <property type="project" value="InterPro"/>
</dbReference>
<protein>
    <submittedName>
        <fullName evidence="6">DNA-binding transcriptional regulator, LysR family</fullName>
    </submittedName>
</protein>
<dbReference type="PRINTS" id="PR00039">
    <property type="entry name" value="HTHLYSR"/>
</dbReference>
<dbReference type="InterPro" id="IPR036390">
    <property type="entry name" value="WH_DNA-bd_sf"/>
</dbReference>
<evidence type="ECO:0000256" key="4">
    <source>
        <dbReference type="ARBA" id="ARBA00023163"/>
    </source>
</evidence>
<evidence type="ECO:0000259" key="5">
    <source>
        <dbReference type="PROSITE" id="PS50931"/>
    </source>
</evidence>
<organism evidence="6 7">
    <name type="scientific">Pseudoalteromonas denitrificans DSM 6059</name>
    <dbReference type="NCBI Taxonomy" id="1123010"/>
    <lineage>
        <taxon>Bacteria</taxon>
        <taxon>Pseudomonadati</taxon>
        <taxon>Pseudomonadota</taxon>
        <taxon>Gammaproteobacteria</taxon>
        <taxon>Alteromonadales</taxon>
        <taxon>Pseudoalteromonadaceae</taxon>
        <taxon>Pseudoalteromonas</taxon>
    </lineage>
</organism>
<dbReference type="Pfam" id="PF03466">
    <property type="entry name" value="LysR_substrate"/>
    <property type="match status" value="1"/>
</dbReference>
<evidence type="ECO:0000256" key="1">
    <source>
        <dbReference type="ARBA" id="ARBA00009437"/>
    </source>
</evidence>
<dbReference type="PANTHER" id="PTHR30537">
    <property type="entry name" value="HTH-TYPE TRANSCRIPTIONAL REGULATOR"/>
    <property type="match status" value="1"/>
</dbReference>
<feature type="domain" description="HTH lysR-type" evidence="5">
    <location>
        <begin position="4"/>
        <end position="61"/>
    </location>
</feature>
<sequence length="300" mass="33833">MQNNDLNQIRIFIKVAQLKSFTKAAEFLGIEKSTVSSKISQLENRLGIRLLQRTTRSVSMTEAGVEYLGYCEQALHTLQMGDNYIAELSHTPTGRLKVCAPHNLIDFIMGIVITPFLQEFPKVELEIIQSNKSISLIEDNYDVLIQSQSEQVADSSFVYRKIYHSEWILVASKEFIELHGLAKTPDELKLLSSVGLAQTEGNFRLNNKISWNNEVLSLKHRFSINNMTSIILAIKAGLGFGIVPKKMVSNEMKQGILIEINDKIKVEPSSLYVVYPTRAGQPEKTKAFVEALVKWGDSRK</sequence>
<dbReference type="GO" id="GO:0043565">
    <property type="term" value="F:sequence-specific DNA binding"/>
    <property type="evidence" value="ECO:0007669"/>
    <property type="project" value="TreeGrafter"/>
</dbReference>
<evidence type="ECO:0000256" key="2">
    <source>
        <dbReference type="ARBA" id="ARBA00023015"/>
    </source>
</evidence>
<dbReference type="GO" id="GO:0006351">
    <property type="term" value="P:DNA-templated transcription"/>
    <property type="evidence" value="ECO:0007669"/>
    <property type="project" value="TreeGrafter"/>
</dbReference>
<evidence type="ECO:0000256" key="3">
    <source>
        <dbReference type="ARBA" id="ARBA00023125"/>
    </source>
</evidence>
<dbReference type="InterPro" id="IPR058163">
    <property type="entry name" value="LysR-type_TF_proteobact-type"/>
</dbReference>
<dbReference type="SUPFAM" id="SSF46785">
    <property type="entry name" value="Winged helix' DNA-binding domain"/>
    <property type="match status" value="1"/>
</dbReference>
<keyword evidence="3 6" id="KW-0238">DNA-binding</keyword>